<dbReference type="Proteomes" id="UP001165190">
    <property type="component" value="Unassembled WGS sequence"/>
</dbReference>
<organism evidence="1 2">
    <name type="scientific">Hibiscus trionum</name>
    <name type="common">Flower of an hour</name>
    <dbReference type="NCBI Taxonomy" id="183268"/>
    <lineage>
        <taxon>Eukaryota</taxon>
        <taxon>Viridiplantae</taxon>
        <taxon>Streptophyta</taxon>
        <taxon>Embryophyta</taxon>
        <taxon>Tracheophyta</taxon>
        <taxon>Spermatophyta</taxon>
        <taxon>Magnoliopsida</taxon>
        <taxon>eudicotyledons</taxon>
        <taxon>Gunneridae</taxon>
        <taxon>Pentapetalae</taxon>
        <taxon>rosids</taxon>
        <taxon>malvids</taxon>
        <taxon>Malvales</taxon>
        <taxon>Malvaceae</taxon>
        <taxon>Malvoideae</taxon>
        <taxon>Hibiscus</taxon>
    </lineage>
</organism>
<reference evidence="1" key="1">
    <citation type="submission" date="2023-05" db="EMBL/GenBank/DDBJ databases">
        <title>Genome and transcriptome analyses reveal genes involved in the formation of fine ridges on petal epidermal cells in Hibiscus trionum.</title>
        <authorList>
            <person name="Koshimizu S."/>
            <person name="Masuda S."/>
            <person name="Ishii T."/>
            <person name="Shirasu K."/>
            <person name="Hoshino A."/>
            <person name="Arita M."/>
        </authorList>
    </citation>
    <scope>NUCLEOTIDE SEQUENCE</scope>
    <source>
        <strain evidence="1">Hamamatsu line</strain>
    </source>
</reference>
<dbReference type="AlphaFoldDB" id="A0A9W7H5J3"/>
<proteinExistence type="predicted"/>
<gene>
    <name evidence="1" type="ORF">HRI_000648300</name>
</gene>
<name>A0A9W7H5J3_HIBTR</name>
<comment type="caution">
    <text evidence="1">The sequence shown here is derived from an EMBL/GenBank/DDBJ whole genome shotgun (WGS) entry which is preliminary data.</text>
</comment>
<evidence type="ECO:0000313" key="1">
    <source>
        <dbReference type="EMBL" id="GMI69790.1"/>
    </source>
</evidence>
<sequence length="80" mass="9705">MSLKNIRITIMVESIKSSNLRFSYKMYILTMNMERDLIAFLLEVMAVSQRRKTKTWTFVLTRQSKWRYKLKLLKSMETSF</sequence>
<protein>
    <submittedName>
        <fullName evidence="1">Uncharacterized protein</fullName>
    </submittedName>
</protein>
<evidence type="ECO:0000313" key="2">
    <source>
        <dbReference type="Proteomes" id="UP001165190"/>
    </source>
</evidence>
<dbReference type="EMBL" id="BSYR01000007">
    <property type="protein sequence ID" value="GMI69790.1"/>
    <property type="molecule type" value="Genomic_DNA"/>
</dbReference>
<accession>A0A9W7H5J3</accession>
<keyword evidence="2" id="KW-1185">Reference proteome</keyword>